<dbReference type="OrthoDB" id="5773790at2759"/>
<evidence type="ECO:0000313" key="3">
    <source>
        <dbReference type="EMBL" id="KJH48996.1"/>
    </source>
</evidence>
<dbReference type="InterPro" id="IPR000719">
    <property type="entry name" value="Prot_kinase_dom"/>
</dbReference>
<evidence type="ECO:0000259" key="2">
    <source>
        <dbReference type="PROSITE" id="PS50011"/>
    </source>
</evidence>
<keyword evidence="4" id="KW-1185">Reference proteome</keyword>
<sequence length="375" mass="43165">MFKMLYKSYSDHASRLHIPAVLGQGSLSELHYLNLGDSTNRTRDIVEIPKVPRPYFIFETLEPSIETLFKSNRTKQFPVHTSIFITIGCIKALRLLHMKGFAHRNVQPAYFSLRLPRRGLLVRRESELCDLVAITELWTCRKYRAHLGRTRTGLSYVGNWKYGSIETLTGKEPRAVDDLISCIYILTEFVLGQVPWHTQTEKQAIINSKKELETSERLEDAHNNVLLINYRKLYEWLRSQSPFRTINYEAFYEEILKLPDVVNTSGAPEPSLFGFSNPLNITYEHGFVEKKAHKAAQRNKNKCDASKSSERKRKEKNAEPLSRQKDKDKCTSKENAGIDKKAVECSAMKGCTTALEKKGMTYPINHNKSRFSKIK</sequence>
<gene>
    <name evidence="3" type="ORF">DICVIV_04895</name>
</gene>
<dbReference type="EMBL" id="KN716249">
    <property type="protein sequence ID" value="KJH48996.1"/>
    <property type="molecule type" value="Genomic_DNA"/>
</dbReference>
<feature type="domain" description="Protein kinase" evidence="2">
    <location>
        <begin position="1"/>
        <end position="261"/>
    </location>
</feature>
<feature type="region of interest" description="Disordered" evidence="1">
    <location>
        <begin position="356"/>
        <end position="375"/>
    </location>
</feature>
<name>A0A0D8Y345_DICVI</name>
<evidence type="ECO:0000256" key="1">
    <source>
        <dbReference type="SAM" id="MobiDB-lite"/>
    </source>
</evidence>
<evidence type="ECO:0000313" key="4">
    <source>
        <dbReference type="Proteomes" id="UP000053766"/>
    </source>
</evidence>
<reference evidence="3 4" key="1">
    <citation type="submission" date="2013-11" db="EMBL/GenBank/DDBJ databases">
        <title>Draft genome of the bovine lungworm Dictyocaulus viviparus.</title>
        <authorList>
            <person name="Mitreva M."/>
        </authorList>
    </citation>
    <scope>NUCLEOTIDE SEQUENCE [LARGE SCALE GENOMIC DNA]</scope>
    <source>
        <strain evidence="3 4">HannoverDv2000</strain>
    </source>
</reference>
<dbReference type="Proteomes" id="UP000053766">
    <property type="component" value="Unassembled WGS sequence"/>
</dbReference>
<dbReference type="Gene3D" id="1.10.510.10">
    <property type="entry name" value="Transferase(Phosphotransferase) domain 1"/>
    <property type="match status" value="1"/>
</dbReference>
<protein>
    <recommendedName>
        <fullName evidence="2">Protein kinase domain-containing protein</fullName>
    </recommendedName>
</protein>
<dbReference type="InterPro" id="IPR011009">
    <property type="entry name" value="Kinase-like_dom_sf"/>
</dbReference>
<dbReference type="InterPro" id="IPR050235">
    <property type="entry name" value="CK1_Ser-Thr_kinase"/>
</dbReference>
<dbReference type="SUPFAM" id="SSF56112">
    <property type="entry name" value="Protein kinase-like (PK-like)"/>
    <property type="match status" value="1"/>
</dbReference>
<feature type="compositionally biased region" description="Basic and acidic residues" evidence="1">
    <location>
        <begin position="316"/>
        <end position="335"/>
    </location>
</feature>
<proteinExistence type="predicted"/>
<dbReference type="PROSITE" id="PS50011">
    <property type="entry name" value="PROTEIN_KINASE_DOM"/>
    <property type="match status" value="1"/>
</dbReference>
<dbReference type="PANTHER" id="PTHR11909">
    <property type="entry name" value="CASEIN KINASE-RELATED"/>
    <property type="match status" value="1"/>
</dbReference>
<accession>A0A0D8Y345</accession>
<feature type="region of interest" description="Disordered" evidence="1">
    <location>
        <begin position="294"/>
        <end position="335"/>
    </location>
</feature>
<dbReference type="STRING" id="29172.A0A0D8Y345"/>
<organism evidence="3 4">
    <name type="scientific">Dictyocaulus viviparus</name>
    <name type="common">Bovine lungworm</name>
    <dbReference type="NCBI Taxonomy" id="29172"/>
    <lineage>
        <taxon>Eukaryota</taxon>
        <taxon>Metazoa</taxon>
        <taxon>Ecdysozoa</taxon>
        <taxon>Nematoda</taxon>
        <taxon>Chromadorea</taxon>
        <taxon>Rhabditida</taxon>
        <taxon>Rhabditina</taxon>
        <taxon>Rhabditomorpha</taxon>
        <taxon>Strongyloidea</taxon>
        <taxon>Metastrongylidae</taxon>
        <taxon>Dictyocaulus</taxon>
    </lineage>
</organism>
<dbReference type="GO" id="GO:0005524">
    <property type="term" value="F:ATP binding"/>
    <property type="evidence" value="ECO:0007669"/>
    <property type="project" value="InterPro"/>
</dbReference>
<dbReference type="GO" id="GO:0004672">
    <property type="term" value="F:protein kinase activity"/>
    <property type="evidence" value="ECO:0007669"/>
    <property type="project" value="InterPro"/>
</dbReference>
<reference evidence="4" key="2">
    <citation type="journal article" date="2016" name="Sci. Rep.">
        <title>Dictyocaulus viviparus genome, variome and transcriptome elucidate lungworm biology and support future intervention.</title>
        <authorList>
            <person name="McNulty S.N."/>
            <person name="Strube C."/>
            <person name="Rosa B.A."/>
            <person name="Martin J.C."/>
            <person name="Tyagi R."/>
            <person name="Choi Y.J."/>
            <person name="Wang Q."/>
            <person name="Hallsworth Pepin K."/>
            <person name="Zhang X."/>
            <person name="Ozersky P."/>
            <person name="Wilson R.K."/>
            <person name="Sternberg P.W."/>
            <person name="Gasser R.B."/>
            <person name="Mitreva M."/>
        </authorList>
    </citation>
    <scope>NUCLEOTIDE SEQUENCE [LARGE SCALE GENOMIC DNA]</scope>
    <source>
        <strain evidence="4">HannoverDv2000</strain>
    </source>
</reference>
<dbReference type="AlphaFoldDB" id="A0A0D8Y345"/>